<dbReference type="Proteomes" id="UP000237000">
    <property type="component" value="Unassembled WGS sequence"/>
</dbReference>
<accession>A0A2P5F8D9</accession>
<reference evidence="2" key="1">
    <citation type="submission" date="2016-06" db="EMBL/GenBank/DDBJ databases">
        <title>Parallel loss of symbiosis genes in relatives of nitrogen-fixing non-legume Parasponia.</title>
        <authorList>
            <person name="Van Velzen R."/>
            <person name="Holmer R."/>
            <person name="Bu F."/>
            <person name="Rutten L."/>
            <person name="Van Zeijl A."/>
            <person name="Liu W."/>
            <person name="Santuari L."/>
            <person name="Cao Q."/>
            <person name="Sharma T."/>
            <person name="Shen D."/>
            <person name="Roswanjaya Y."/>
            <person name="Wardhani T."/>
            <person name="Kalhor M.S."/>
            <person name="Jansen J."/>
            <person name="Van den Hoogen J."/>
            <person name="Gungor B."/>
            <person name="Hartog M."/>
            <person name="Hontelez J."/>
            <person name="Verver J."/>
            <person name="Yang W.-C."/>
            <person name="Schijlen E."/>
            <person name="Repin R."/>
            <person name="Schilthuizen M."/>
            <person name="Schranz E."/>
            <person name="Heidstra R."/>
            <person name="Miyata K."/>
            <person name="Fedorova E."/>
            <person name="Kohlen W."/>
            <person name="Bisseling T."/>
            <person name="Smit S."/>
            <person name="Geurts R."/>
        </authorList>
    </citation>
    <scope>NUCLEOTIDE SEQUENCE [LARGE SCALE GENOMIC DNA]</scope>
    <source>
        <strain evidence="2">cv. RG33-2</strain>
    </source>
</reference>
<dbReference type="EMBL" id="JXTC01000054">
    <property type="protein sequence ID" value="PON94063.1"/>
    <property type="molecule type" value="Genomic_DNA"/>
</dbReference>
<proteinExistence type="predicted"/>
<name>A0A2P5F8D9_TREOI</name>
<sequence length="70" mass="8055">SLFSRGVLQNMYEPLLLMLERFYVTFLGKRSISINATPRSTYMSVDSKLTFKCLNAVIFFSLSLPFLHLS</sequence>
<feature type="non-terminal residue" evidence="1">
    <location>
        <position position="1"/>
    </location>
</feature>
<dbReference type="AlphaFoldDB" id="A0A2P5F8D9"/>
<keyword evidence="2" id="KW-1185">Reference proteome</keyword>
<evidence type="ECO:0000313" key="2">
    <source>
        <dbReference type="Proteomes" id="UP000237000"/>
    </source>
</evidence>
<gene>
    <name evidence="1" type="ORF">TorRG33x02_101020</name>
</gene>
<comment type="caution">
    <text evidence="1">The sequence shown here is derived from an EMBL/GenBank/DDBJ whole genome shotgun (WGS) entry which is preliminary data.</text>
</comment>
<evidence type="ECO:0000313" key="1">
    <source>
        <dbReference type="EMBL" id="PON94063.1"/>
    </source>
</evidence>
<organism evidence="1 2">
    <name type="scientific">Trema orientale</name>
    <name type="common">Charcoal tree</name>
    <name type="synonym">Celtis orientalis</name>
    <dbReference type="NCBI Taxonomy" id="63057"/>
    <lineage>
        <taxon>Eukaryota</taxon>
        <taxon>Viridiplantae</taxon>
        <taxon>Streptophyta</taxon>
        <taxon>Embryophyta</taxon>
        <taxon>Tracheophyta</taxon>
        <taxon>Spermatophyta</taxon>
        <taxon>Magnoliopsida</taxon>
        <taxon>eudicotyledons</taxon>
        <taxon>Gunneridae</taxon>
        <taxon>Pentapetalae</taxon>
        <taxon>rosids</taxon>
        <taxon>fabids</taxon>
        <taxon>Rosales</taxon>
        <taxon>Cannabaceae</taxon>
        <taxon>Trema</taxon>
    </lineage>
</organism>
<dbReference type="InParanoid" id="A0A2P5F8D9"/>
<protein>
    <submittedName>
        <fullName evidence="1">Uncharacterized protein</fullName>
    </submittedName>
</protein>